<name>A0A518G3Q3_9BACT</name>
<feature type="chain" id="PRO_5022143705" evidence="1">
    <location>
        <begin position="22"/>
        <end position="151"/>
    </location>
</feature>
<dbReference type="EMBL" id="CP036298">
    <property type="protein sequence ID" value="QDV23195.1"/>
    <property type="molecule type" value="Genomic_DNA"/>
</dbReference>
<protein>
    <submittedName>
        <fullName evidence="2">Uncharacterized protein</fullName>
    </submittedName>
</protein>
<evidence type="ECO:0000256" key="1">
    <source>
        <dbReference type="SAM" id="SignalP"/>
    </source>
</evidence>
<organism evidence="2 3">
    <name type="scientific">Aureliella helgolandensis</name>
    <dbReference type="NCBI Taxonomy" id="2527968"/>
    <lineage>
        <taxon>Bacteria</taxon>
        <taxon>Pseudomonadati</taxon>
        <taxon>Planctomycetota</taxon>
        <taxon>Planctomycetia</taxon>
        <taxon>Pirellulales</taxon>
        <taxon>Pirellulaceae</taxon>
        <taxon>Aureliella</taxon>
    </lineage>
</organism>
<keyword evidence="1" id="KW-0732">Signal</keyword>
<feature type="signal peptide" evidence="1">
    <location>
        <begin position="1"/>
        <end position="21"/>
    </location>
</feature>
<sequence length="151" mass="16055" precursor="true">MLSRRRIHGATLALFFLTAVGCSDHLPTYPVAGKVEFTSGGPVHVGTVELKSRQHGVQARGQIQPDGSFTLTTYKDGDGAVAGTHDCVVAQFVMAEGIAGHRPSTIGVIDRRFASYSTSGLTIEISPGESNHLLIEVQGALEHQPVDHSHN</sequence>
<keyword evidence="3" id="KW-1185">Reference proteome</keyword>
<gene>
    <name evidence="2" type="ORF">Q31a_14930</name>
</gene>
<evidence type="ECO:0000313" key="2">
    <source>
        <dbReference type="EMBL" id="QDV23195.1"/>
    </source>
</evidence>
<proteinExistence type="predicted"/>
<accession>A0A518G3Q3</accession>
<evidence type="ECO:0000313" key="3">
    <source>
        <dbReference type="Proteomes" id="UP000318017"/>
    </source>
</evidence>
<dbReference type="KEGG" id="ahel:Q31a_14930"/>
<dbReference type="PROSITE" id="PS51257">
    <property type="entry name" value="PROKAR_LIPOPROTEIN"/>
    <property type="match status" value="1"/>
</dbReference>
<reference evidence="2 3" key="1">
    <citation type="submission" date="2019-02" db="EMBL/GenBank/DDBJ databases">
        <title>Deep-cultivation of Planctomycetes and their phenomic and genomic characterization uncovers novel biology.</title>
        <authorList>
            <person name="Wiegand S."/>
            <person name="Jogler M."/>
            <person name="Boedeker C."/>
            <person name="Pinto D."/>
            <person name="Vollmers J."/>
            <person name="Rivas-Marin E."/>
            <person name="Kohn T."/>
            <person name="Peeters S.H."/>
            <person name="Heuer A."/>
            <person name="Rast P."/>
            <person name="Oberbeckmann S."/>
            <person name="Bunk B."/>
            <person name="Jeske O."/>
            <person name="Meyerdierks A."/>
            <person name="Storesund J.E."/>
            <person name="Kallscheuer N."/>
            <person name="Luecker S."/>
            <person name="Lage O.M."/>
            <person name="Pohl T."/>
            <person name="Merkel B.J."/>
            <person name="Hornburger P."/>
            <person name="Mueller R.-W."/>
            <person name="Bruemmer F."/>
            <person name="Labrenz M."/>
            <person name="Spormann A.M."/>
            <person name="Op den Camp H."/>
            <person name="Overmann J."/>
            <person name="Amann R."/>
            <person name="Jetten M.S.M."/>
            <person name="Mascher T."/>
            <person name="Medema M.H."/>
            <person name="Devos D.P."/>
            <person name="Kaster A.-K."/>
            <person name="Ovreas L."/>
            <person name="Rohde M."/>
            <person name="Galperin M.Y."/>
            <person name="Jogler C."/>
        </authorList>
    </citation>
    <scope>NUCLEOTIDE SEQUENCE [LARGE SCALE GENOMIC DNA]</scope>
    <source>
        <strain evidence="2 3">Q31a</strain>
    </source>
</reference>
<dbReference type="RefSeq" id="WP_145075862.1">
    <property type="nucleotide sequence ID" value="NZ_CP036298.1"/>
</dbReference>
<dbReference type="AlphaFoldDB" id="A0A518G3Q3"/>
<dbReference type="Proteomes" id="UP000318017">
    <property type="component" value="Chromosome"/>
</dbReference>
<dbReference type="OrthoDB" id="289097at2"/>